<reference evidence="2 3" key="1">
    <citation type="journal article" date="2019" name="Int. J. Syst. Evol. Microbiol.">
        <title>The Global Catalogue of Microorganisms (GCM) 10K type strain sequencing project: providing services to taxonomists for standard genome sequencing and annotation.</title>
        <authorList>
            <consortium name="The Broad Institute Genomics Platform"/>
            <consortium name="The Broad Institute Genome Sequencing Center for Infectious Disease"/>
            <person name="Wu L."/>
            <person name="Ma J."/>
        </authorList>
    </citation>
    <scope>NUCLEOTIDE SEQUENCE [LARGE SCALE GENOMIC DNA]</scope>
    <source>
        <strain evidence="2 3">RDMS1</strain>
    </source>
</reference>
<evidence type="ECO:0000313" key="2">
    <source>
        <dbReference type="EMBL" id="MFC7192882.1"/>
    </source>
</evidence>
<protein>
    <submittedName>
        <fullName evidence="2">Uncharacterized protein</fullName>
    </submittedName>
</protein>
<feature type="compositionally biased region" description="Polar residues" evidence="1">
    <location>
        <begin position="29"/>
        <end position="38"/>
    </location>
</feature>
<dbReference type="SUPFAM" id="SSF51445">
    <property type="entry name" value="(Trans)glycosidases"/>
    <property type="match status" value="1"/>
</dbReference>
<accession>A0ABD5YWZ7</accession>
<organism evidence="2 3">
    <name type="scientific">Halocatena marina</name>
    <dbReference type="NCBI Taxonomy" id="2934937"/>
    <lineage>
        <taxon>Archaea</taxon>
        <taxon>Methanobacteriati</taxon>
        <taxon>Methanobacteriota</taxon>
        <taxon>Stenosarchaea group</taxon>
        <taxon>Halobacteria</taxon>
        <taxon>Halobacteriales</taxon>
        <taxon>Natronomonadaceae</taxon>
        <taxon>Halocatena</taxon>
    </lineage>
</organism>
<comment type="caution">
    <text evidence="2">The sequence shown here is derived from an EMBL/GenBank/DDBJ whole genome shotgun (WGS) entry which is preliminary data.</text>
</comment>
<proteinExistence type="predicted"/>
<gene>
    <name evidence="2" type="ORF">ACFQL7_25780</name>
</gene>
<dbReference type="InterPro" id="IPR017853">
    <property type="entry name" value="GH"/>
</dbReference>
<dbReference type="PROSITE" id="PS51318">
    <property type="entry name" value="TAT"/>
    <property type="match status" value="1"/>
</dbReference>
<evidence type="ECO:0000313" key="3">
    <source>
        <dbReference type="Proteomes" id="UP001596417"/>
    </source>
</evidence>
<keyword evidence="3" id="KW-1185">Reference proteome</keyword>
<feature type="region of interest" description="Disordered" evidence="1">
    <location>
        <begin position="25"/>
        <end position="44"/>
    </location>
</feature>
<sequence length="235" mass="26308">MSNRLGRRPFLSILGLTGAGAFGGTAMGQSTDESSARSQDLGELKTTDVSERDLKVQYDGREPNADWREEAKERIEEVRKALLTVEVVDTNGDTIEGVDVDVAMQDHEFDFGSKVDFSTILDINRPDGRTDADIRNYRQYTQDMFNKGTIPAFVPWVLTWGEEVGGPGTVARLTANWLHDHGLKAKAHTLLWFWGIVPARKRYSLSKTKRNCSRNLLTTFELKLVRSKTISTPGT</sequence>
<evidence type="ECO:0000256" key="1">
    <source>
        <dbReference type="SAM" id="MobiDB-lite"/>
    </source>
</evidence>
<name>A0ABD5YWZ7_9EURY</name>
<dbReference type="RefSeq" id="WP_390206874.1">
    <property type="nucleotide sequence ID" value="NZ_JBHTAX010000006.1"/>
</dbReference>
<dbReference type="InterPro" id="IPR006311">
    <property type="entry name" value="TAT_signal"/>
</dbReference>
<dbReference type="EMBL" id="JBHTAX010000006">
    <property type="protein sequence ID" value="MFC7192882.1"/>
    <property type="molecule type" value="Genomic_DNA"/>
</dbReference>
<dbReference type="Proteomes" id="UP001596417">
    <property type="component" value="Unassembled WGS sequence"/>
</dbReference>
<dbReference type="AlphaFoldDB" id="A0ABD5YWZ7"/>